<comment type="caution">
    <text evidence="2">The sequence shown here is derived from an EMBL/GenBank/DDBJ whole genome shotgun (WGS) entry which is preliminary data.</text>
</comment>
<evidence type="ECO:0000313" key="2">
    <source>
        <dbReference type="EMBL" id="OHA03903.1"/>
    </source>
</evidence>
<evidence type="ECO:0000256" key="1">
    <source>
        <dbReference type="SAM" id="Phobius"/>
    </source>
</evidence>
<evidence type="ECO:0000313" key="3">
    <source>
        <dbReference type="Proteomes" id="UP000177811"/>
    </source>
</evidence>
<sequence length="158" mass="17942">MFQNIQIENSTLIAFGGLLAILAVTLWLALDTRRKWNRVFGKNRANIQDGFTKDVLLRLGKIETELHILEPQTAFFNKTSRASIQKIGFKRYNPFQDTGSDQSFSVALLDHHNTGVVISSLYLREGVRVYAKKIEEGRAGQALFNEEKEVLEEAIQES</sequence>
<dbReference type="AlphaFoldDB" id="A0A1G2KWV5"/>
<dbReference type="InterPro" id="IPR027981">
    <property type="entry name" value="DUF4446"/>
</dbReference>
<dbReference type="EMBL" id="MHQL01000005">
    <property type="protein sequence ID" value="OHA03903.1"/>
    <property type="molecule type" value="Genomic_DNA"/>
</dbReference>
<keyword evidence="1" id="KW-0812">Transmembrane</keyword>
<dbReference type="Proteomes" id="UP000177811">
    <property type="component" value="Unassembled WGS sequence"/>
</dbReference>
<keyword evidence="1" id="KW-1133">Transmembrane helix</keyword>
<dbReference type="Pfam" id="PF14584">
    <property type="entry name" value="DUF4446"/>
    <property type="match status" value="1"/>
</dbReference>
<protein>
    <recommendedName>
        <fullName evidence="4">DUF4446 domain-containing protein</fullName>
    </recommendedName>
</protein>
<evidence type="ECO:0008006" key="4">
    <source>
        <dbReference type="Google" id="ProtNLM"/>
    </source>
</evidence>
<feature type="transmembrane region" description="Helical" evidence="1">
    <location>
        <begin position="12"/>
        <end position="30"/>
    </location>
</feature>
<name>A0A1G2KWV5_9BACT</name>
<accession>A0A1G2KWV5</accession>
<gene>
    <name evidence="2" type="ORF">A3C16_03755</name>
</gene>
<keyword evidence="1" id="KW-0472">Membrane</keyword>
<reference evidence="2 3" key="1">
    <citation type="journal article" date="2016" name="Nat. Commun.">
        <title>Thousands of microbial genomes shed light on interconnected biogeochemical processes in an aquifer system.</title>
        <authorList>
            <person name="Anantharaman K."/>
            <person name="Brown C.T."/>
            <person name="Hug L.A."/>
            <person name="Sharon I."/>
            <person name="Castelle C.J."/>
            <person name="Probst A.J."/>
            <person name="Thomas B.C."/>
            <person name="Singh A."/>
            <person name="Wilkins M.J."/>
            <person name="Karaoz U."/>
            <person name="Brodie E.L."/>
            <person name="Williams K.H."/>
            <person name="Hubbard S.S."/>
            <person name="Banfield J.F."/>
        </authorList>
    </citation>
    <scope>NUCLEOTIDE SEQUENCE [LARGE SCALE GENOMIC DNA]</scope>
</reference>
<proteinExistence type="predicted"/>
<organism evidence="2 3">
    <name type="scientific">Candidatus Sungbacteria bacterium RIFCSPHIGHO2_02_FULL_51_29</name>
    <dbReference type="NCBI Taxonomy" id="1802273"/>
    <lineage>
        <taxon>Bacteria</taxon>
        <taxon>Candidatus Sungiibacteriota</taxon>
    </lineage>
</organism>